<dbReference type="AlphaFoldDB" id="A0A8D8PCI2"/>
<organism evidence="1">
    <name type="scientific">Culex pipiens</name>
    <name type="common">House mosquito</name>
    <dbReference type="NCBI Taxonomy" id="7175"/>
    <lineage>
        <taxon>Eukaryota</taxon>
        <taxon>Metazoa</taxon>
        <taxon>Ecdysozoa</taxon>
        <taxon>Arthropoda</taxon>
        <taxon>Hexapoda</taxon>
        <taxon>Insecta</taxon>
        <taxon>Pterygota</taxon>
        <taxon>Neoptera</taxon>
        <taxon>Endopterygota</taxon>
        <taxon>Diptera</taxon>
        <taxon>Nematocera</taxon>
        <taxon>Culicoidea</taxon>
        <taxon>Culicidae</taxon>
        <taxon>Culicinae</taxon>
        <taxon>Culicini</taxon>
        <taxon>Culex</taxon>
        <taxon>Culex</taxon>
    </lineage>
</organism>
<name>A0A8D8PCI2_CULPI</name>
<sequence length="159" mass="18055">MRVAATPAKLETSPFQEMLLLGMLFQLVQTRRHFGTFRNAAMKGHFRHCNRFDRRDYAAAKVVRIKCHSIPEVGVRSAALLPKGERTVQQHQTVRTNVLRKRVVGRELQLGAVNQHQINRLLVALGNGIDRHPLELVAARTGSAVRVHREAIFSLNNFF</sequence>
<accession>A0A8D8PCI2</accession>
<protein>
    <submittedName>
        <fullName evidence="1">(northern house mosquito) hypothetical protein</fullName>
    </submittedName>
</protein>
<reference evidence="1" key="1">
    <citation type="submission" date="2021-05" db="EMBL/GenBank/DDBJ databases">
        <authorList>
            <person name="Alioto T."/>
            <person name="Alioto T."/>
            <person name="Gomez Garrido J."/>
        </authorList>
    </citation>
    <scope>NUCLEOTIDE SEQUENCE</scope>
</reference>
<dbReference type="EMBL" id="HBUE01339665">
    <property type="protein sequence ID" value="CAG6597727.1"/>
    <property type="molecule type" value="Transcribed_RNA"/>
</dbReference>
<evidence type="ECO:0000313" key="1">
    <source>
        <dbReference type="EMBL" id="CAG6597727.1"/>
    </source>
</evidence>
<dbReference type="EMBL" id="HBUE01232806">
    <property type="protein sequence ID" value="CAG6545564.1"/>
    <property type="molecule type" value="Transcribed_RNA"/>
</dbReference>
<proteinExistence type="predicted"/>